<dbReference type="InterPro" id="IPR002654">
    <property type="entry name" value="Glyco_trans_25"/>
</dbReference>
<name>A0A481YUX5_9VIRU</name>
<dbReference type="GO" id="GO:0016740">
    <property type="term" value="F:transferase activity"/>
    <property type="evidence" value="ECO:0007669"/>
    <property type="project" value="UniProtKB-KW"/>
</dbReference>
<dbReference type="EMBL" id="MK500343">
    <property type="protein sequence ID" value="QBK87093.1"/>
    <property type="molecule type" value="Genomic_DNA"/>
</dbReference>
<evidence type="ECO:0000259" key="2">
    <source>
        <dbReference type="Pfam" id="PF01755"/>
    </source>
</evidence>
<evidence type="ECO:0000313" key="3">
    <source>
        <dbReference type="EMBL" id="QBK87093.1"/>
    </source>
</evidence>
<keyword evidence="3" id="KW-0808">Transferase</keyword>
<keyword evidence="1" id="KW-1133">Transmembrane helix</keyword>
<evidence type="ECO:0000256" key="1">
    <source>
        <dbReference type="SAM" id="Phobius"/>
    </source>
</evidence>
<sequence length="255" mass="27610">MDVSPFDAVFVVALPERRESVTSVLAAAGIRPTVFPAILRGELDLGALVAGGVLTEDAKISLNTGQIACHLSHVSVLAQFLRDPAAQTCLVFEDDLRPVPGDTVDEMRKIRDAVPPDWDILYLGRCSDLCCHDVEAAAGVVRCTAPFCRHAYAVTRRGAATIVANTLPMDRLPGDKMYANLIRDGALRAYCAKPALFFQDREAFASTLGNTERELSECSRFQIFLQHSDKTAAVLCVLVVVLAAGVALWARPKAR</sequence>
<protein>
    <submittedName>
        <fullName evidence="3">Glycosyltransferase family 25</fullName>
    </submittedName>
</protein>
<reference evidence="3" key="1">
    <citation type="journal article" date="2019" name="MBio">
        <title>Virus Genomes from Deep Sea Sediments Expand the Ocean Megavirome and Support Independent Origins of Viral Gigantism.</title>
        <authorList>
            <person name="Backstrom D."/>
            <person name="Yutin N."/>
            <person name="Jorgensen S.L."/>
            <person name="Dharamshi J."/>
            <person name="Homa F."/>
            <person name="Zaremba-Niedwiedzka K."/>
            <person name="Spang A."/>
            <person name="Wolf Y.I."/>
            <person name="Koonin E.V."/>
            <person name="Ettema T.J."/>
        </authorList>
    </citation>
    <scope>NUCLEOTIDE SEQUENCE</scope>
</reference>
<gene>
    <name evidence="3" type="ORF">LCMAC103_04370</name>
</gene>
<dbReference type="Pfam" id="PF01755">
    <property type="entry name" value="Glyco_transf_25"/>
    <property type="match status" value="1"/>
</dbReference>
<keyword evidence="1" id="KW-0472">Membrane</keyword>
<feature type="domain" description="Glycosyl transferase family 25" evidence="2">
    <location>
        <begin position="15"/>
        <end position="96"/>
    </location>
</feature>
<keyword evidence="1" id="KW-0812">Transmembrane</keyword>
<accession>A0A481YUX5</accession>
<organism evidence="3">
    <name type="scientific">Marseillevirus LCMAC103</name>
    <dbReference type="NCBI Taxonomy" id="2506604"/>
    <lineage>
        <taxon>Viruses</taxon>
        <taxon>Varidnaviria</taxon>
        <taxon>Bamfordvirae</taxon>
        <taxon>Nucleocytoviricota</taxon>
        <taxon>Megaviricetes</taxon>
        <taxon>Pimascovirales</taxon>
        <taxon>Pimascovirales incertae sedis</taxon>
        <taxon>Marseilleviridae</taxon>
    </lineage>
</organism>
<proteinExistence type="predicted"/>
<feature type="transmembrane region" description="Helical" evidence="1">
    <location>
        <begin position="232"/>
        <end position="250"/>
    </location>
</feature>